<keyword evidence="2" id="KW-1133">Transmembrane helix</keyword>
<dbReference type="InterPro" id="IPR053156">
    <property type="entry name" value="T6SS_TssM-like"/>
</dbReference>
<dbReference type="OrthoDB" id="9758229at2"/>
<evidence type="ECO:0000313" key="4">
    <source>
        <dbReference type="EMBL" id="KHK64907.1"/>
    </source>
</evidence>
<evidence type="ECO:0000256" key="2">
    <source>
        <dbReference type="SAM" id="Phobius"/>
    </source>
</evidence>
<comment type="caution">
    <text evidence="4">The sequence shown here is derived from an EMBL/GenBank/DDBJ whole genome shotgun (WGS) entry which is preliminary data.</text>
</comment>
<gene>
    <name evidence="4" type="ORF">JZ00_11410</name>
</gene>
<evidence type="ECO:0000256" key="1">
    <source>
        <dbReference type="SAM" id="MobiDB-lite"/>
    </source>
</evidence>
<dbReference type="EMBL" id="JQGJ01000005">
    <property type="protein sequence ID" value="KHK64907.1"/>
    <property type="molecule type" value="Genomic_DNA"/>
</dbReference>
<dbReference type="InterPro" id="IPR025743">
    <property type="entry name" value="TssM1_N"/>
</dbReference>
<dbReference type="PANTHER" id="PTHR36153">
    <property type="entry name" value="INNER MEMBRANE PROTEIN-RELATED"/>
    <property type="match status" value="1"/>
</dbReference>
<accession>A0A0B1Z660</accession>
<evidence type="ECO:0000313" key="5">
    <source>
        <dbReference type="Proteomes" id="UP000030949"/>
    </source>
</evidence>
<feature type="transmembrane region" description="Helical" evidence="2">
    <location>
        <begin position="347"/>
        <end position="367"/>
    </location>
</feature>
<organism evidence="4 5">
    <name type="scientific">Pseudomonas frederiksbergensis</name>
    <dbReference type="NCBI Taxonomy" id="104087"/>
    <lineage>
        <taxon>Bacteria</taxon>
        <taxon>Pseudomonadati</taxon>
        <taxon>Pseudomonadota</taxon>
        <taxon>Gammaproteobacteria</taxon>
        <taxon>Pseudomonadales</taxon>
        <taxon>Pseudomonadaceae</taxon>
        <taxon>Pseudomonas</taxon>
    </lineage>
</organism>
<dbReference type="AlphaFoldDB" id="A0A0B1Z660"/>
<name>A0A0B1Z660_9PSED</name>
<feature type="domain" description="Type VI secretion system component TssM1 N-terminal" evidence="3">
    <location>
        <begin position="114"/>
        <end position="350"/>
    </location>
</feature>
<feature type="transmembrane region" description="Helical" evidence="2">
    <location>
        <begin position="6"/>
        <end position="27"/>
    </location>
</feature>
<dbReference type="Pfam" id="PF14331">
    <property type="entry name" value="IcmF-related_N"/>
    <property type="match status" value="1"/>
</dbReference>
<feature type="region of interest" description="Disordered" evidence="1">
    <location>
        <begin position="1254"/>
        <end position="1274"/>
    </location>
</feature>
<keyword evidence="2" id="KW-0472">Membrane</keyword>
<sequence length="1274" mass="142574">MSTLSIVALVLLAIVVVLVIAAAVWWLRTQGGAAIRSFYGAVRQMEQEQGTRDRYQTPWLMMLGNETDGAQLCSQWRLQPTDKAGWFGRWFCDAEGAVLVVPQALFLPDEGMNRQRGNWWRLLGLLLRLRSKRPLDGVIWTVPFGKLDDIEQTTELSLKVRRVFIDLLQRFGLSLPVYVVITGMEELPGFQELVSALPATARESMLGWSSPYLPDAAWQSHWSDQALDEINAALAQSIIEIGALSGQLGNDLYGLPERFEGLRRALQILLEPVFQGNAQGEAPRFRGVYFTASQASAISGDSLTAHHNAQRQSVFARQLWSRRLMAERGLAQPVPRLLRVRQRGHRLAGAVALVVGLAWLGGMVWVWRDSVENAEELSRLVLSAHKNHIVVDPDQPQLDPTRHNVQNYWNVLEKAPRWRYVSVVFPTSWFSSVDTQLEDGLRLTARHHWILPLRDLLNDDLEQLKSIRNTERRGNVENDDPAQWQSYVKAKALVDLAARLEQHNQMFSQVVNDPKAPLDELVLLSNAALSLGLNTGTLSRPRFYNRVLFDAHNSDLQGLDLNAARPVIADNFTGLMQRWLDHYFLADNFVRQAGYLKLHLQRLEAGSGNSLSELEDLMALIDDLQTLVSLTNSAWGRGKGQDLVPGYTQMLDKVSHSTLLGPDITQDLESQAAKLQQNFRDQWIVQSGSRDNLLVQQGSGLLVLQDHVTALDGAVQALFKRDFVALAMQKDPSTGNLAPIGQGDGGDDFSVALNYFASYKSYASEELSRIPPDYRDALMQAAEAAAARAMWLSLDENDQPLPGTGFNVQTTQAVALQKAFMDVHRSDLAIRFQRLLNRRALAQINSGLDEIDAQPLFSQRADIERWDGSKNFGLQLYGANDPQELKLNLNQQFNAMLQIAEQRMPALEWLIVQQDDLSALEHDQVARFMALNDELLKYKNQNPASSAAQLEQLVSRDFNAMDTASCAQILQTSSLSGGRGDLARRTVALQQGALQRCLYLQQNQAATAWNDLANYFNQYLAGRFPFSQDVRASDADPARVQHLLALIETRVPLAQAGLTLSQTPERLAAEDFLNRLKQAGVWLGPLFVRDKSGILGVEMDVRWRTDRDEEHGADQVIAWSLDAGNQQISYPGGGQQNLRWKVGQPVRLTLRWARNGYQRPANDPLQPNLVVRDLEAGWEYQGPWSLLRLMRSLVSAQRQPNVDYTDFPLALQLPVTAQTQARTAQQTLMFMRLSLMSQGSKLPLSIAPLPTQAPRSPFLAPASRPAIATREEGL</sequence>
<proteinExistence type="predicted"/>
<reference evidence="5" key="1">
    <citation type="submission" date="2015-03" db="EMBL/GenBank/DDBJ databases">
        <title>Pseudomonas frederiksbergensis hydrocarbon degrader.</title>
        <authorList>
            <person name="Brown L.M."/>
            <person name="Ruiz O.N."/>
            <person name="Mueller S."/>
            <person name="Gunasekera T.S."/>
        </authorList>
    </citation>
    <scope>NUCLEOTIDE SEQUENCE [LARGE SCALE GENOMIC DNA]</scope>
    <source>
        <strain evidence="5">SI8</strain>
    </source>
</reference>
<dbReference type="Proteomes" id="UP000030949">
    <property type="component" value="Unassembled WGS sequence"/>
</dbReference>
<dbReference type="PANTHER" id="PTHR36153:SF1">
    <property type="entry name" value="TYPE VI SECRETION SYSTEM COMPONENT TSSM1"/>
    <property type="match status" value="1"/>
</dbReference>
<keyword evidence="2" id="KW-0812">Transmembrane</keyword>
<dbReference type="RefSeq" id="WP_039591355.1">
    <property type="nucleotide sequence ID" value="NZ_JQGJ02000001.1"/>
</dbReference>
<evidence type="ECO:0000259" key="3">
    <source>
        <dbReference type="Pfam" id="PF14331"/>
    </source>
</evidence>
<protein>
    <submittedName>
        <fullName evidence="4">Type VI secretion system protein ImpL</fullName>
    </submittedName>
</protein>